<feature type="region of interest" description="Disordered" evidence="1">
    <location>
        <begin position="533"/>
        <end position="576"/>
    </location>
</feature>
<evidence type="ECO:0000313" key="3">
    <source>
        <dbReference type="Proteomes" id="UP000033647"/>
    </source>
</evidence>
<name>A0A0F4GUU8_9PEZI</name>
<feature type="compositionally biased region" description="Basic and acidic residues" evidence="1">
    <location>
        <begin position="533"/>
        <end position="558"/>
    </location>
</feature>
<feature type="compositionally biased region" description="Acidic residues" evidence="1">
    <location>
        <begin position="559"/>
        <end position="576"/>
    </location>
</feature>
<protein>
    <submittedName>
        <fullName evidence="2">Uncharacterized protein</fullName>
    </submittedName>
</protein>
<organism evidence="2 3">
    <name type="scientific">Zymoseptoria brevis</name>
    <dbReference type="NCBI Taxonomy" id="1047168"/>
    <lineage>
        <taxon>Eukaryota</taxon>
        <taxon>Fungi</taxon>
        <taxon>Dikarya</taxon>
        <taxon>Ascomycota</taxon>
        <taxon>Pezizomycotina</taxon>
        <taxon>Dothideomycetes</taxon>
        <taxon>Dothideomycetidae</taxon>
        <taxon>Mycosphaerellales</taxon>
        <taxon>Mycosphaerellaceae</taxon>
        <taxon>Zymoseptoria</taxon>
    </lineage>
</organism>
<dbReference type="Proteomes" id="UP000033647">
    <property type="component" value="Unassembled WGS sequence"/>
</dbReference>
<dbReference type="EMBL" id="LAFY01000302">
    <property type="protein sequence ID" value="KJY00843.1"/>
    <property type="molecule type" value="Genomic_DNA"/>
</dbReference>
<evidence type="ECO:0000313" key="2">
    <source>
        <dbReference type="EMBL" id="KJY00843.1"/>
    </source>
</evidence>
<reference evidence="2 3" key="1">
    <citation type="submission" date="2015-03" db="EMBL/GenBank/DDBJ databases">
        <title>RNA-seq based gene annotation and comparative genomics of four Zymoseptoria species reveal species-specific pathogenicity related genes and transposable element activity.</title>
        <authorList>
            <person name="Grandaubert J."/>
            <person name="Bhattacharyya A."/>
            <person name="Stukenbrock E.H."/>
        </authorList>
    </citation>
    <scope>NUCLEOTIDE SEQUENCE [LARGE SCALE GENOMIC DNA]</scope>
    <source>
        <strain evidence="2 3">Zb18110</strain>
    </source>
</reference>
<dbReference type="AlphaFoldDB" id="A0A0F4GUU8"/>
<proteinExistence type="predicted"/>
<sequence length="576" mass="67226">MVWPIDQIYAFGSRFPHLFTFARPVPKISVHLSNIRALVIARPRVRLARIYSHSFAHFARQSPAWTPQLAYRWLSFCYDQSRNRGDVGPVSQSPEWIKLQQLGGRSELVDEIIFEEDAELVWKPVVMVGVVLSEDVQRMMIVLYYEGFAGWFLEEIVEEMYKNGLWITVERLKECALGATGASAREWVFDAVEGLQDAWLTVERDEADIRLEQEQRVLAALQRGPMNWKVDFQAYLRNCSMFANHYAVFRTLASRHWRPVHAWRWVSHMVRDGLNQAAMLERAQRFPEDKLSVFDEMWYEMVMPNVPVFMRGVIGQLLRKGYDYSYLVHYYNNLERTEGRRERFLAALIGEDIESWLNEWVSGPMQMFTADVLDNESAMNLKMVDENREFVREWGLALRVFSQRGWPPAFSWQVVRALVEAHDSKKGAVIWAAENVKPMRVWKYVVKPRIQEAVRGRTASAGDEQVKEIVKICRKGWSLEYLLMILEWSIKYTRIGGRRMMRTRLTQDPEEWLWSWAPGLEDIWTRAGYFDTRSTDSSEDRDGGGEEHGNDDDTNKTDEDGDDDGTTDTDDDEDHS</sequence>
<evidence type="ECO:0000256" key="1">
    <source>
        <dbReference type="SAM" id="MobiDB-lite"/>
    </source>
</evidence>
<gene>
    <name evidence="2" type="ORF">TI39_contig310g00014</name>
</gene>
<accession>A0A0F4GUU8</accession>
<comment type="caution">
    <text evidence="2">The sequence shown here is derived from an EMBL/GenBank/DDBJ whole genome shotgun (WGS) entry which is preliminary data.</text>
</comment>
<keyword evidence="3" id="KW-1185">Reference proteome</keyword>